<dbReference type="PANTHER" id="PTHR23355:SF35">
    <property type="entry name" value="EXOSOME COMPLEX EXONUCLEASE RRP44"/>
    <property type="match status" value="1"/>
</dbReference>
<comment type="caution">
    <text evidence="19">The sequence shown here is derived from an EMBL/GenBank/DDBJ whole genome shotgun (WGS) entry which is preliminary data.</text>
</comment>
<dbReference type="InterPro" id="IPR012340">
    <property type="entry name" value="NA-bd_OB-fold"/>
</dbReference>
<dbReference type="GO" id="GO:0000175">
    <property type="term" value="F:3'-5'-RNA exonuclease activity"/>
    <property type="evidence" value="ECO:0007669"/>
    <property type="project" value="TreeGrafter"/>
</dbReference>
<feature type="domain" description="RNB" evidence="18">
    <location>
        <begin position="471"/>
        <end position="803"/>
    </location>
</feature>
<dbReference type="InterPro" id="IPR033771">
    <property type="entry name" value="Rrp44_CSD1"/>
</dbReference>
<comment type="cofactor">
    <cofactor evidence="1">
        <name>Mg(2+)</name>
        <dbReference type="ChEBI" id="CHEBI:18420"/>
    </cofactor>
</comment>
<dbReference type="InterPro" id="IPR001900">
    <property type="entry name" value="RNase_II/R"/>
</dbReference>
<evidence type="ECO:0000256" key="14">
    <source>
        <dbReference type="ARBA" id="ARBA00077221"/>
    </source>
</evidence>
<dbReference type="GO" id="GO:0003723">
    <property type="term" value="F:RNA binding"/>
    <property type="evidence" value="ECO:0007669"/>
    <property type="project" value="UniProtKB-KW"/>
</dbReference>
<reference evidence="19 20" key="1">
    <citation type="journal article" date="2019" name="Sci. Rep.">
        <title>Orb-weaving spider Araneus ventricosus genome elucidates the spidroin gene catalogue.</title>
        <authorList>
            <person name="Kono N."/>
            <person name="Nakamura H."/>
            <person name="Ohtoshi R."/>
            <person name="Moran D.A.P."/>
            <person name="Shinohara A."/>
            <person name="Yoshida Y."/>
            <person name="Fujiwara M."/>
            <person name="Mori M."/>
            <person name="Tomita M."/>
            <person name="Arakawa K."/>
        </authorList>
    </citation>
    <scope>NUCLEOTIDE SEQUENCE [LARGE SCALE GENOMIC DNA]</scope>
</reference>
<name>A0A4Y2E7W2_ARAVE</name>
<dbReference type="InterPro" id="IPR029060">
    <property type="entry name" value="PIN-like_dom_sf"/>
</dbReference>
<dbReference type="FunFam" id="3.40.50.1010:FF:000010">
    <property type="entry name" value="Exosome complex exonuclease DIS3"/>
    <property type="match status" value="1"/>
</dbReference>
<evidence type="ECO:0000256" key="4">
    <source>
        <dbReference type="ARBA" id="ARBA00005785"/>
    </source>
</evidence>
<dbReference type="InterPro" id="IPR033770">
    <property type="entry name" value="RRP44_S1"/>
</dbReference>
<dbReference type="EMBL" id="BGPR01000517">
    <property type="protein sequence ID" value="GBM24379.1"/>
    <property type="molecule type" value="Genomic_DNA"/>
</dbReference>
<evidence type="ECO:0000313" key="20">
    <source>
        <dbReference type="Proteomes" id="UP000499080"/>
    </source>
</evidence>
<dbReference type="AlphaFoldDB" id="A0A4Y2E7W2"/>
<dbReference type="InterPro" id="IPR002716">
    <property type="entry name" value="PIN_dom"/>
</dbReference>
<evidence type="ECO:0000256" key="7">
    <source>
        <dbReference type="ARBA" id="ARBA00022722"/>
    </source>
</evidence>
<dbReference type="GO" id="GO:0004519">
    <property type="term" value="F:endonuclease activity"/>
    <property type="evidence" value="ECO:0007669"/>
    <property type="project" value="UniProtKB-KW"/>
</dbReference>
<dbReference type="PROSITE" id="PS01175">
    <property type="entry name" value="RIBONUCLEASE_II"/>
    <property type="match status" value="1"/>
</dbReference>
<evidence type="ECO:0000256" key="6">
    <source>
        <dbReference type="ARBA" id="ARBA00022552"/>
    </source>
</evidence>
<dbReference type="Pfam" id="PF17215">
    <property type="entry name" value="Rrp44_S1"/>
    <property type="match status" value="1"/>
</dbReference>
<keyword evidence="6" id="KW-0698">rRNA processing</keyword>
<protein>
    <recommendedName>
        <fullName evidence="14">Protein DIS3 homolog</fullName>
    </recommendedName>
    <alternativeName>
        <fullName evidence="15">Ribosomal RNA-processing protein 44</fullName>
    </alternativeName>
</protein>
<evidence type="ECO:0000256" key="9">
    <source>
        <dbReference type="ARBA" id="ARBA00022801"/>
    </source>
</evidence>
<evidence type="ECO:0000256" key="12">
    <source>
        <dbReference type="ARBA" id="ARBA00022884"/>
    </source>
</evidence>
<keyword evidence="11 19" id="KW-0269">Exonuclease</keyword>
<dbReference type="Pfam" id="PF17849">
    <property type="entry name" value="OB_Dis3"/>
    <property type="match status" value="1"/>
</dbReference>
<dbReference type="Gene3D" id="2.40.50.690">
    <property type="match status" value="1"/>
</dbReference>
<keyword evidence="12" id="KW-0694">RNA-binding</keyword>
<gene>
    <name evidence="19" type="primary">Dis3_0</name>
    <name evidence="19" type="ORF">AVEN_167616_1</name>
</gene>
<dbReference type="GO" id="GO:0071031">
    <property type="term" value="P:nuclear mRNA surveillance of mRNA 3'-end processing"/>
    <property type="evidence" value="ECO:0007669"/>
    <property type="project" value="TreeGrafter"/>
</dbReference>
<keyword evidence="13" id="KW-0539">Nucleus</keyword>
<keyword evidence="20" id="KW-1185">Reference proteome</keyword>
<dbReference type="Gene3D" id="3.40.50.1010">
    <property type="entry name" value="5'-nuclease"/>
    <property type="match status" value="1"/>
</dbReference>
<evidence type="ECO:0000256" key="10">
    <source>
        <dbReference type="ARBA" id="ARBA00022835"/>
    </source>
</evidence>
<dbReference type="FunFam" id="2.40.50.700:FF:000001">
    <property type="entry name" value="Exosome complex exonuclease exoribonuclease (Rrp44)"/>
    <property type="match status" value="1"/>
</dbReference>
<evidence type="ECO:0000256" key="8">
    <source>
        <dbReference type="ARBA" id="ARBA00022759"/>
    </source>
</evidence>
<dbReference type="SMART" id="SM00955">
    <property type="entry name" value="RNB"/>
    <property type="match status" value="1"/>
</dbReference>
<dbReference type="Gene3D" id="2.40.50.700">
    <property type="match status" value="1"/>
</dbReference>
<keyword evidence="5" id="KW-0963">Cytoplasm</keyword>
<organism evidence="19 20">
    <name type="scientific">Araneus ventricosus</name>
    <name type="common">Orbweaver spider</name>
    <name type="synonym">Epeira ventricosa</name>
    <dbReference type="NCBI Taxonomy" id="182803"/>
    <lineage>
        <taxon>Eukaryota</taxon>
        <taxon>Metazoa</taxon>
        <taxon>Ecdysozoa</taxon>
        <taxon>Arthropoda</taxon>
        <taxon>Chelicerata</taxon>
        <taxon>Arachnida</taxon>
        <taxon>Araneae</taxon>
        <taxon>Araneomorphae</taxon>
        <taxon>Entelegynae</taxon>
        <taxon>Araneoidea</taxon>
        <taxon>Araneidae</taxon>
        <taxon>Araneus</taxon>
    </lineage>
</organism>
<keyword evidence="10" id="KW-0271">Exosome</keyword>
<dbReference type="Pfam" id="PF13638">
    <property type="entry name" value="PIN_4"/>
    <property type="match status" value="1"/>
</dbReference>
<dbReference type="GO" id="GO:0016075">
    <property type="term" value="P:rRNA catabolic process"/>
    <property type="evidence" value="ECO:0007669"/>
    <property type="project" value="TreeGrafter"/>
</dbReference>
<dbReference type="InterPro" id="IPR050180">
    <property type="entry name" value="RNR_Ribonuclease"/>
</dbReference>
<comment type="subcellular location">
    <subcellularLocation>
        <location evidence="2">Cytoplasm</location>
    </subcellularLocation>
    <subcellularLocation>
        <location evidence="3">Nucleus</location>
        <location evidence="3">Nucleolus</location>
    </subcellularLocation>
</comment>
<evidence type="ECO:0000259" key="17">
    <source>
        <dbReference type="SMART" id="SM00670"/>
    </source>
</evidence>
<evidence type="ECO:0000259" key="18">
    <source>
        <dbReference type="SMART" id="SM00955"/>
    </source>
</evidence>
<evidence type="ECO:0000256" key="5">
    <source>
        <dbReference type="ARBA" id="ARBA00022490"/>
    </source>
</evidence>
<dbReference type="FunFam" id="2.40.50.140:FF:000125">
    <property type="entry name" value="exosome complex exonuclease RRP44 isoform X1"/>
    <property type="match status" value="1"/>
</dbReference>
<evidence type="ECO:0000256" key="3">
    <source>
        <dbReference type="ARBA" id="ARBA00004604"/>
    </source>
</evidence>
<dbReference type="SUPFAM" id="SSF88723">
    <property type="entry name" value="PIN domain-like"/>
    <property type="match status" value="1"/>
</dbReference>
<dbReference type="Pfam" id="PF17216">
    <property type="entry name" value="Rrp44_CSD1"/>
    <property type="match status" value="1"/>
</dbReference>
<dbReference type="PANTHER" id="PTHR23355">
    <property type="entry name" value="RIBONUCLEASE"/>
    <property type="match status" value="1"/>
</dbReference>
<dbReference type="SUPFAM" id="SSF50249">
    <property type="entry name" value="Nucleic acid-binding proteins"/>
    <property type="match status" value="3"/>
</dbReference>
<evidence type="ECO:0000256" key="13">
    <source>
        <dbReference type="ARBA" id="ARBA00023242"/>
    </source>
</evidence>
<evidence type="ECO:0000256" key="15">
    <source>
        <dbReference type="ARBA" id="ARBA00077930"/>
    </source>
</evidence>
<dbReference type="GO" id="GO:0006364">
    <property type="term" value="P:rRNA processing"/>
    <property type="evidence" value="ECO:0007669"/>
    <property type="project" value="UniProtKB-KW"/>
</dbReference>
<accession>A0A4Y2E7W2</accession>
<dbReference type="GO" id="GO:0000176">
    <property type="term" value="C:nuclear exosome (RNase complex)"/>
    <property type="evidence" value="ECO:0007669"/>
    <property type="project" value="UniProtKB-ARBA"/>
</dbReference>
<keyword evidence="9" id="KW-0378">Hydrolase</keyword>
<dbReference type="OrthoDB" id="372421at2759"/>
<sequence length="959" mass="109117">MLTSKVFVKKTKKGSIVKTVREHYLRDDILCGSEICSKCPETSTCLEALPTSRSDLYKKPHYTIPDTNVFIHQFDVLGESAFKNVIILQTVLEELRHRHSPAYNRVREVLSNADRHFYAFMNEHHRYTYTERKPGESCNDRNDRAIRNAVKWYREHLKLSDGCDIDVVLLTNDKENSKKAEEEGLTVYTFAEYVKGMTQFPSLIDKLANVNMNTKNDGHEFVGNKSKFLYPEHWKLSKIQDCLKAGTLIQGKFQASRENYLEGFVFMGGDDESDSKSVFIQGRKRLNRAVHGDTVAVQILPEDQWTCPSSLVLEDKTKTPDVEKDENEEKVLKKKSSLKVTSGAVVGIIKRNWRPYCGMLQPPSIKGQASQTSQYLFVPAERRIPRIRIETRQGGKLLSQRIIVSIDSWPRDSRYPQGHFVQSLGDVGEKDTENQVLLLEHDIPHQPFSKAVLDCLPKLPWVITEKDFAVRRDLRSIAICSVDPPGCTDIDDALHCRQLENGNYEVGVHIADVSHFIRPGTAIDHEAAKRGTTVYLVDKRIDMVPELLSSNLCSLRGNEERFAFSVIWEMTEEAKILRSRFFKSVIKSKAALTYSEAQLRIDDKSLNDEVTISLRLLNKLAKLLKKQRIDNGALSLASTEVRFAMDTETHDPIDVEKKELKETNSMVEEFMLLANISVAKRIHEEFPECALLRRHPAPAISNFEPLIKAGLSKGFKIEVHSGKALAESLDAAVVPENPYFNTMLRMVATRCMAQALYFSSGVLPVSDYFHYGLAVSIYTHFTSPIRRYSDVIVHRLLAVAIGADVTYPSLVDKNKTQELCNNLNYRHKQAQYCGRASVNLYTHIFFKDKTVEEEGYILFIRENALQVLLPRFGLECTLYLNSLKKTDSETIFTYDEEGPTQSAAGVTLRQFDPVTIQLHIDKTNAQHQKTTLKLVKPFIPTFSVPPLTEEPPLKKQKIM</sequence>
<evidence type="ECO:0000256" key="16">
    <source>
        <dbReference type="RuleBase" id="RU003901"/>
    </source>
</evidence>
<proteinExistence type="inferred from homology"/>
<dbReference type="Proteomes" id="UP000499080">
    <property type="component" value="Unassembled WGS sequence"/>
</dbReference>
<evidence type="ECO:0000256" key="2">
    <source>
        <dbReference type="ARBA" id="ARBA00004496"/>
    </source>
</evidence>
<dbReference type="SMART" id="SM00670">
    <property type="entry name" value="PINc"/>
    <property type="match status" value="1"/>
</dbReference>
<dbReference type="GO" id="GO:0071034">
    <property type="term" value="P:CUT catabolic process"/>
    <property type="evidence" value="ECO:0007669"/>
    <property type="project" value="UniProtKB-ARBA"/>
</dbReference>
<evidence type="ECO:0000313" key="19">
    <source>
        <dbReference type="EMBL" id="GBM24379.1"/>
    </source>
</evidence>
<feature type="domain" description="PIN" evidence="17">
    <location>
        <begin position="61"/>
        <end position="178"/>
    </location>
</feature>
<dbReference type="CDD" id="cd09862">
    <property type="entry name" value="PIN_Rrp44-like"/>
    <property type="match status" value="1"/>
</dbReference>
<keyword evidence="7" id="KW-0540">Nuclease</keyword>
<keyword evidence="8" id="KW-0255">Endonuclease</keyword>
<evidence type="ECO:0000256" key="11">
    <source>
        <dbReference type="ARBA" id="ARBA00022839"/>
    </source>
</evidence>
<dbReference type="InterPro" id="IPR022966">
    <property type="entry name" value="RNase_II/R_CS"/>
</dbReference>
<dbReference type="InterPro" id="IPR041505">
    <property type="entry name" value="Dis3_CSD2"/>
</dbReference>
<dbReference type="GO" id="GO:0005730">
    <property type="term" value="C:nucleolus"/>
    <property type="evidence" value="ECO:0007669"/>
    <property type="project" value="UniProtKB-SubCell"/>
</dbReference>
<dbReference type="Gene3D" id="2.40.50.140">
    <property type="entry name" value="Nucleic acid-binding proteins"/>
    <property type="match status" value="1"/>
</dbReference>
<dbReference type="Pfam" id="PF00773">
    <property type="entry name" value="RNB"/>
    <property type="match status" value="1"/>
</dbReference>
<evidence type="ECO:0000256" key="1">
    <source>
        <dbReference type="ARBA" id="ARBA00001946"/>
    </source>
</evidence>
<dbReference type="GO" id="GO:0000177">
    <property type="term" value="C:cytoplasmic exosome (RNase complex)"/>
    <property type="evidence" value="ECO:0007669"/>
    <property type="project" value="TreeGrafter"/>
</dbReference>
<comment type="similarity">
    <text evidence="4 16">Belongs to the RNR ribonuclease family.</text>
</comment>